<evidence type="ECO:0000313" key="2">
    <source>
        <dbReference type="Proteomes" id="UP001376459"/>
    </source>
</evidence>
<evidence type="ECO:0000313" key="1">
    <source>
        <dbReference type="EMBL" id="MEJ8673017.1"/>
    </source>
</evidence>
<organism evidence="1 2">
    <name type="scientific">Streptomyces machairae</name>
    <dbReference type="NCBI Taxonomy" id="3134109"/>
    <lineage>
        <taxon>Bacteria</taxon>
        <taxon>Bacillati</taxon>
        <taxon>Actinomycetota</taxon>
        <taxon>Actinomycetes</taxon>
        <taxon>Kitasatosporales</taxon>
        <taxon>Streptomycetaceae</taxon>
        <taxon>Streptomyces</taxon>
    </lineage>
</organism>
<gene>
    <name evidence="1" type="ORF">WKI71_45400</name>
</gene>
<dbReference type="EMBL" id="JBBKAK010000002">
    <property type="protein sequence ID" value="MEJ8673017.1"/>
    <property type="molecule type" value="Genomic_DNA"/>
</dbReference>
<accession>A0ABU8UVT3</accession>
<proteinExistence type="predicted"/>
<comment type="caution">
    <text evidence="1">The sequence shown here is derived from an EMBL/GenBank/DDBJ whole genome shotgun (WGS) entry which is preliminary data.</text>
</comment>
<sequence>MAEDHHYKWVVEDQHLVCFFDPHNYQHLGRLVEPEKLTRHHDASLSQATSEINEILNRVRQENSNEATEPSFISVGGGKLMLVWAKVVHPVSPDSEPEAIAEALGLRLKDVTG</sequence>
<reference evidence="1 2" key="1">
    <citation type="submission" date="2024-03" db="EMBL/GenBank/DDBJ databases">
        <title>Novel Streptomyces species of biotechnological and ecological value are a feature of Machair soil.</title>
        <authorList>
            <person name="Prole J.R."/>
            <person name="Goodfellow M."/>
            <person name="Allenby N."/>
            <person name="Ward A.C."/>
        </authorList>
    </citation>
    <scope>NUCLEOTIDE SEQUENCE [LARGE SCALE GENOMIC DNA]</scope>
    <source>
        <strain evidence="1 2">MS1.AVA.1</strain>
    </source>
</reference>
<dbReference type="Proteomes" id="UP001376459">
    <property type="component" value="Unassembled WGS sequence"/>
</dbReference>
<keyword evidence="2" id="KW-1185">Reference proteome</keyword>
<protein>
    <submittedName>
        <fullName evidence="1">Uncharacterized protein</fullName>
    </submittedName>
</protein>
<name>A0ABU8UVT3_9ACTN</name>